<organism evidence="2 3">
    <name type="scientific">Dioscorea cayennensis subsp. rotundata</name>
    <name type="common">White Guinea yam</name>
    <name type="synonym">Dioscorea rotundata</name>
    <dbReference type="NCBI Taxonomy" id="55577"/>
    <lineage>
        <taxon>Eukaryota</taxon>
        <taxon>Viridiplantae</taxon>
        <taxon>Streptophyta</taxon>
        <taxon>Embryophyta</taxon>
        <taxon>Tracheophyta</taxon>
        <taxon>Spermatophyta</taxon>
        <taxon>Magnoliopsida</taxon>
        <taxon>Liliopsida</taxon>
        <taxon>Dioscoreales</taxon>
        <taxon>Dioscoreaceae</taxon>
        <taxon>Dioscorea</taxon>
    </lineage>
</organism>
<feature type="domain" description="Myb/SANT-like" evidence="1">
    <location>
        <begin position="19"/>
        <end position="113"/>
    </location>
</feature>
<dbReference type="InterPro" id="IPR024752">
    <property type="entry name" value="Myb/SANT-like_dom"/>
</dbReference>
<dbReference type="Proteomes" id="UP001515500">
    <property type="component" value="Unplaced"/>
</dbReference>
<dbReference type="AlphaFoldDB" id="A0AB40AV59"/>
<sequence length="265" mass="30514">MENLTSQAGVKTNKRNNHQWTPGKDKILIECCLELVNQGWRADNGFKTGYLSQLQKWMAEKIPNCKIMGDPHIKSRMRILKSQFRELKEMRSQSGFGWDDANKCVTCEDDVWYSWLKSHKEAAGLRNKHFPYFDELAIIFGKDQATGDGAEFASESVEALERENSTLAAAKAASEAHEAMKNMVEDDYFGVDIELENECVFISENACDDSSNASCKKVRHKRKCKVNQVFLQKNRRNRDQLRIQLMIPSPSTWKDFTIFVEQSKR</sequence>
<dbReference type="PANTHER" id="PTHR46250:SF18">
    <property type="entry name" value="MYB_SANT-LIKE DOMAIN-CONTAINING PROTEIN"/>
    <property type="match status" value="1"/>
</dbReference>
<keyword evidence="2" id="KW-1185">Reference proteome</keyword>
<dbReference type="PANTHER" id="PTHR46250">
    <property type="entry name" value="MYB/SANT-LIKE DNA-BINDING DOMAIN PROTEIN-RELATED"/>
    <property type="match status" value="1"/>
</dbReference>
<evidence type="ECO:0000313" key="3">
    <source>
        <dbReference type="RefSeq" id="XP_039119010.1"/>
    </source>
</evidence>
<dbReference type="Pfam" id="PF12776">
    <property type="entry name" value="Myb_DNA-bind_3"/>
    <property type="match status" value="1"/>
</dbReference>
<gene>
    <name evidence="3" type="primary">LOC120255180</name>
</gene>
<proteinExistence type="predicted"/>
<dbReference type="GeneID" id="120255180"/>
<name>A0AB40AV59_DIOCR</name>
<accession>A0AB40AV59</accession>
<evidence type="ECO:0000313" key="2">
    <source>
        <dbReference type="Proteomes" id="UP001515500"/>
    </source>
</evidence>
<dbReference type="RefSeq" id="XP_039119010.1">
    <property type="nucleotide sequence ID" value="XM_039263076.1"/>
</dbReference>
<protein>
    <submittedName>
        <fullName evidence="3">Uncharacterized protein At2g29880-like</fullName>
    </submittedName>
</protein>
<reference evidence="3" key="1">
    <citation type="submission" date="2025-08" db="UniProtKB">
        <authorList>
            <consortium name="RefSeq"/>
        </authorList>
    </citation>
    <scope>IDENTIFICATION</scope>
</reference>
<evidence type="ECO:0000259" key="1">
    <source>
        <dbReference type="Pfam" id="PF12776"/>
    </source>
</evidence>